<evidence type="ECO:0000256" key="5">
    <source>
        <dbReference type="ARBA" id="ARBA00023136"/>
    </source>
</evidence>
<dbReference type="SUPFAM" id="SSF82866">
    <property type="entry name" value="Multidrug efflux transporter AcrB transmembrane domain"/>
    <property type="match status" value="2"/>
</dbReference>
<feature type="transmembrane region" description="Helical" evidence="7">
    <location>
        <begin position="501"/>
        <end position="528"/>
    </location>
</feature>
<feature type="transmembrane region" description="Helical" evidence="7">
    <location>
        <begin position="575"/>
        <end position="600"/>
    </location>
</feature>
<feature type="transmembrane region" description="Helical" evidence="7">
    <location>
        <begin position="410"/>
        <end position="430"/>
    </location>
</feature>
<keyword evidence="3 7" id="KW-0812">Transmembrane</keyword>
<evidence type="ECO:0000256" key="7">
    <source>
        <dbReference type="SAM" id="Phobius"/>
    </source>
</evidence>
<dbReference type="InterPro" id="IPR051697">
    <property type="entry name" value="Patched_domain-protein"/>
</dbReference>
<proteinExistence type="inferred from homology"/>
<evidence type="ECO:0000256" key="6">
    <source>
        <dbReference type="ARBA" id="ARBA00023180"/>
    </source>
</evidence>
<feature type="domain" description="SSD" evidence="8">
    <location>
        <begin position="481"/>
        <end position="619"/>
    </location>
</feature>
<comment type="subcellular location">
    <subcellularLocation>
        <location evidence="1">Membrane</location>
        <topology evidence="1">Multi-pass membrane protein</topology>
    </subcellularLocation>
</comment>
<evidence type="ECO:0000256" key="3">
    <source>
        <dbReference type="ARBA" id="ARBA00022692"/>
    </source>
</evidence>
<comment type="similarity">
    <text evidence="2">Belongs to the patched family.</text>
</comment>
<feature type="transmembrane region" description="Helical" evidence="7">
    <location>
        <begin position="44"/>
        <end position="65"/>
    </location>
</feature>
<evidence type="ECO:0000259" key="8">
    <source>
        <dbReference type="PROSITE" id="PS50156"/>
    </source>
</evidence>
<feature type="transmembrane region" description="Helical" evidence="7">
    <location>
        <begin position="534"/>
        <end position="554"/>
    </location>
</feature>
<evidence type="ECO:0000256" key="2">
    <source>
        <dbReference type="ARBA" id="ARBA00005585"/>
    </source>
</evidence>
<organism evidence="9">
    <name type="scientific">Timema monikensis</name>
    <dbReference type="NCBI Taxonomy" id="170555"/>
    <lineage>
        <taxon>Eukaryota</taxon>
        <taxon>Metazoa</taxon>
        <taxon>Ecdysozoa</taxon>
        <taxon>Arthropoda</taxon>
        <taxon>Hexapoda</taxon>
        <taxon>Insecta</taxon>
        <taxon>Pterygota</taxon>
        <taxon>Neoptera</taxon>
        <taxon>Polyneoptera</taxon>
        <taxon>Phasmatodea</taxon>
        <taxon>Timematodea</taxon>
        <taxon>Timematoidea</taxon>
        <taxon>Timematidae</taxon>
        <taxon>Timema</taxon>
    </lineage>
</organism>
<dbReference type="AlphaFoldDB" id="A0A7R9DYE3"/>
<dbReference type="EMBL" id="OB792650">
    <property type="protein sequence ID" value="CAD7423184.1"/>
    <property type="molecule type" value="Genomic_DNA"/>
</dbReference>
<dbReference type="Gene3D" id="1.20.1640.10">
    <property type="entry name" value="Multidrug efflux transporter AcrB transmembrane domain"/>
    <property type="match status" value="1"/>
</dbReference>
<accession>A0A7R9DYE3</accession>
<evidence type="ECO:0000256" key="4">
    <source>
        <dbReference type="ARBA" id="ARBA00022989"/>
    </source>
</evidence>
<dbReference type="PROSITE" id="PS50156">
    <property type="entry name" value="SSD"/>
    <property type="match status" value="1"/>
</dbReference>
<protein>
    <recommendedName>
        <fullName evidence="8">SSD domain-containing protein</fullName>
    </recommendedName>
</protein>
<reference evidence="9" key="1">
    <citation type="submission" date="2020-11" db="EMBL/GenBank/DDBJ databases">
        <authorList>
            <person name="Tran Van P."/>
        </authorList>
    </citation>
    <scope>NUCLEOTIDE SEQUENCE</scope>
</reference>
<dbReference type="InterPro" id="IPR000731">
    <property type="entry name" value="SSD"/>
</dbReference>
<gene>
    <name evidence="9" type="ORF">TMSB3V08_LOCUS177</name>
</gene>
<name>A0A7R9DYE3_9NEOP</name>
<dbReference type="InterPro" id="IPR003392">
    <property type="entry name" value="PTHD_SSD"/>
</dbReference>
<dbReference type="Pfam" id="PF02460">
    <property type="entry name" value="Patched"/>
    <property type="match status" value="1"/>
</dbReference>
<keyword evidence="4 7" id="KW-1133">Transmembrane helix</keyword>
<evidence type="ECO:0000256" key="1">
    <source>
        <dbReference type="ARBA" id="ARBA00004141"/>
    </source>
</evidence>
<dbReference type="PANTHER" id="PTHR10796:SF130">
    <property type="entry name" value="PATCHED DOMAIN-CONTAINING PROTEIN 3-LIKE PROTEIN"/>
    <property type="match status" value="1"/>
</dbReference>
<sequence length="841" mass="94647">MDSTTRTLDDILDTLRWPHGLRRHSRSKLDFQGQYGYIIACHPWWTILGCVVLSLVSSLGLLRFYQEKHPLKLWIPPNSDFSHDTEWLITQFGEGIRTQAVLVTAPDVLTPHVLQQSCSDHYVYGSTQQLARDKQLGEIHQRVINISNSEVSWEDVCFRIPVIDFALKRKKRQMTDNQTNPYDQLGNEDFFDQSEPDLVFDPSVILSEDIYCAIVNNLKTACLERSLLEFWEYDTEVLKKITKEDILSALNITTDSPVFGHPMSYTHLLGGIKRNETGYIVSASSLMMFFLVHVNFSAVNMEESGNDAGTADWIGSSSEEKGSYLRMFVKSQFIWDQGIVLEGSCLGSKGWLETWAGGWATGSILAWEKMFLQAMADISYDDREMKIFYEAGRSYGDISSSVMFQDVDKLIFGIIMMFIYVQIIVSKFNMVEFRYCHLYSDIITERRSAMDSQSCISTKSISLLSWPDEAVCDSESVSLKMCLCFLVFSLINFYSSITKFFLGIIGLLSVGMAFVVACGICSLLGIPYGPVHTALPFLLMGIGVDDVFVIMACWKNLTSTEKKLILPEKIALTMQYAGSSITVTSMTDVIAFLVGAFTILPSLQSFCLYAAVDVATTVLSDSEFSSYLSKYLFSPSGAKFQKNFRFEGKLQCGYPAPPVKTGFATHHYQKIQGRSNTRFDFKFKLFHGPQETLPAMNRVKQIVREANFTTGDHFAFVWGKIFANWVTDEVNVAGMMFYWGLTIDIVSCIGLELASGLCVDYAAHVGHNFLTCNGSNNNRALKVVTDMGSAIRDILLPVQRDEEQVYFGPVPALPVTETKSKVTPDLFHAACDRETRRNAKR</sequence>
<keyword evidence="6" id="KW-0325">Glycoprotein</keyword>
<dbReference type="PANTHER" id="PTHR10796">
    <property type="entry name" value="PATCHED-RELATED"/>
    <property type="match status" value="1"/>
</dbReference>
<dbReference type="GO" id="GO:0016020">
    <property type="term" value="C:membrane"/>
    <property type="evidence" value="ECO:0007669"/>
    <property type="project" value="UniProtKB-SubCell"/>
</dbReference>
<keyword evidence="5 7" id="KW-0472">Membrane</keyword>
<evidence type="ECO:0000313" key="9">
    <source>
        <dbReference type="EMBL" id="CAD7423184.1"/>
    </source>
</evidence>